<dbReference type="InterPro" id="IPR050600">
    <property type="entry name" value="SETD3_SETD6_MTase"/>
</dbReference>
<keyword evidence="2" id="KW-0732">Signal</keyword>
<evidence type="ECO:0000256" key="1">
    <source>
        <dbReference type="SAM" id="MobiDB-lite"/>
    </source>
</evidence>
<organism evidence="3 4">
    <name type="scientific">Gloeophyllum trabeum (strain ATCC 11539 / FP-39264 / Madison 617)</name>
    <name type="common">Brown rot fungus</name>
    <dbReference type="NCBI Taxonomy" id="670483"/>
    <lineage>
        <taxon>Eukaryota</taxon>
        <taxon>Fungi</taxon>
        <taxon>Dikarya</taxon>
        <taxon>Basidiomycota</taxon>
        <taxon>Agaricomycotina</taxon>
        <taxon>Agaricomycetes</taxon>
        <taxon>Gloeophyllales</taxon>
        <taxon>Gloeophyllaceae</taxon>
        <taxon>Gloeophyllum</taxon>
    </lineage>
</organism>
<dbReference type="PANTHER" id="PTHR13271:SF34">
    <property type="entry name" value="N-LYSINE METHYLTRANSFERASE SETD6"/>
    <property type="match status" value="1"/>
</dbReference>
<reference evidence="3 4" key="1">
    <citation type="journal article" date="2012" name="Science">
        <title>The Paleozoic origin of enzymatic lignin decomposition reconstructed from 31 fungal genomes.</title>
        <authorList>
            <person name="Floudas D."/>
            <person name="Binder M."/>
            <person name="Riley R."/>
            <person name="Barry K."/>
            <person name="Blanchette R.A."/>
            <person name="Henrissat B."/>
            <person name="Martinez A.T."/>
            <person name="Otillar R."/>
            <person name="Spatafora J.W."/>
            <person name="Yadav J.S."/>
            <person name="Aerts A."/>
            <person name="Benoit I."/>
            <person name="Boyd A."/>
            <person name="Carlson A."/>
            <person name="Copeland A."/>
            <person name="Coutinho P.M."/>
            <person name="de Vries R.P."/>
            <person name="Ferreira P."/>
            <person name="Findley K."/>
            <person name="Foster B."/>
            <person name="Gaskell J."/>
            <person name="Glotzer D."/>
            <person name="Gorecki P."/>
            <person name="Heitman J."/>
            <person name="Hesse C."/>
            <person name="Hori C."/>
            <person name="Igarashi K."/>
            <person name="Jurgens J.A."/>
            <person name="Kallen N."/>
            <person name="Kersten P."/>
            <person name="Kohler A."/>
            <person name="Kuees U."/>
            <person name="Kumar T.K.A."/>
            <person name="Kuo A."/>
            <person name="LaButti K."/>
            <person name="Larrondo L.F."/>
            <person name="Lindquist E."/>
            <person name="Ling A."/>
            <person name="Lombard V."/>
            <person name="Lucas S."/>
            <person name="Lundell T."/>
            <person name="Martin R."/>
            <person name="McLaughlin D.J."/>
            <person name="Morgenstern I."/>
            <person name="Morin E."/>
            <person name="Murat C."/>
            <person name="Nagy L.G."/>
            <person name="Nolan M."/>
            <person name="Ohm R.A."/>
            <person name="Patyshakuliyeva A."/>
            <person name="Rokas A."/>
            <person name="Ruiz-Duenas F.J."/>
            <person name="Sabat G."/>
            <person name="Salamov A."/>
            <person name="Samejima M."/>
            <person name="Schmutz J."/>
            <person name="Slot J.C."/>
            <person name="St John F."/>
            <person name="Stenlid J."/>
            <person name="Sun H."/>
            <person name="Sun S."/>
            <person name="Syed K."/>
            <person name="Tsang A."/>
            <person name="Wiebenga A."/>
            <person name="Young D."/>
            <person name="Pisabarro A."/>
            <person name="Eastwood D.C."/>
            <person name="Martin F."/>
            <person name="Cullen D."/>
            <person name="Grigoriev I.V."/>
            <person name="Hibbett D.S."/>
        </authorList>
    </citation>
    <scope>NUCLEOTIDE SEQUENCE [LARGE SCALE GENOMIC DNA]</scope>
    <source>
        <strain evidence="3 4">ATCC 11539</strain>
    </source>
</reference>
<accession>S7RTF1</accession>
<proteinExistence type="predicted"/>
<feature type="region of interest" description="Disordered" evidence="1">
    <location>
        <begin position="324"/>
        <end position="348"/>
    </location>
</feature>
<feature type="signal peptide" evidence="2">
    <location>
        <begin position="1"/>
        <end position="19"/>
    </location>
</feature>
<gene>
    <name evidence="3" type="ORF">GLOTRDRAFT_138148</name>
</gene>
<feature type="compositionally biased region" description="Low complexity" evidence="1">
    <location>
        <begin position="338"/>
        <end position="347"/>
    </location>
</feature>
<dbReference type="GO" id="GO:0005634">
    <property type="term" value="C:nucleus"/>
    <property type="evidence" value="ECO:0007669"/>
    <property type="project" value="TreeGrafter"/>
</dbReference>
<dbReference type="eggNOG" id="KOG1337">
    <property type="taxonomic scope" value="Eukaryota"/>
</dbReference>
<evidence type="ECO:0000313" key="4">
    <source>
        <dbReference type="Proteomes" id="UP000030669"/>
    </source>
</evidence>
<evidence type="ECO:0008006" key="5">
    <source>
        <dbReference type="Google" id="ProtNLM"/>
    </source>
</evidence>
<dbReference type="RefSeq" id="XP_007865151.1">
    <property type="nucleotide sequence ID" value="XM_007866960.1"/>
</dbReference>
<dbReference type="AlphaFoldDB" id="S7RTF1"/>
<feature type="chain" id="PRO_5004544278" description="SET domain-containing protein" evidence="2">
    <location>
        <begin position="20"/>
        <end position="521"/>
    </location>
</feature>
<feature type="region of interest" description="Disordered" evidence="1">
    <location>
        <begin position="416"/>
        <end position="449"/>
    </location>
</feature>
<evidence type="ECO:0000256" key="2">
    <source>
        <dbReference type="SAM" id="SignalP"/>
    </source>
</evidence>
<dbReference type="PROSITE" id="PS51257">
    <property type="entry name" value="PROKAR_LIPOPROTEIN"/>
    <property type="match status" value="1"/>
</dbReference>
<dbReference type="Gene3D" id="3.90.1410.10">
    <property type="entry name" value="set domain protein methyltransferase, domain 1"/>
    <property type="match status" value="1"/>
</dbReference>
<dbReference type="KEGG" id="gtr:GLOTRDRAFT_138148"/>
<name>S7RTF1_GLOTA</name>
<dbReference type="CDD" id="cd10527">
    <property type="entry name" value="SET_LSMT"/>
    <property type="match status" value="1"/>
</dbReference>
<protein>
    <recommendedName>
        <fullName evidence="5">SET domain-containing protein</fullName>
    </recommendedName>
</protein>
<dbReference type="STRING" id="670483.S7RTF1"/>
<keyword evidence="4" id="KW-1185">Reference proteome</keyword>
<feature type="compositionally biased region" description="Basic and acidic residues" evidence="1">
    <location>
        <begin position="437"/>
        <end position="447"/>
    </location>
</feature>
<dbReference type="OrthoDB" id="441812at2759"/>
<feature type="compositionally biased region" description="Acidic residues" evidence="1">
    <location>
        <begin position="416"/>
        <end position="426"/>
    </location>
</feature>
<evidence type="ECO:0000313" key="3">
    <source>
        <dbReference type="EMBL" id="EPQ56414.1"/>
    </source>
</evidence>
<dbReference type="OMA" id="ITENHIH"/>
<dbReference type="SUPFAM" id="SSF82199">
    <property type="entry name" value="SET domain"/>
    <property type="match status" value="2"/>
</dbReference>
<dbReference type="GO" id="GO:0016279">
    <property type="term" value="F:protein-lysine N-methyltransferase activity"/>
    <property type="evidence" value="ECO:0007669"/>
    <property type="project" value="TreeGrafter"/>
</dbReference>
<dbReference type="GeneID" id="19303916"/>
<dbReference type="InterPro" id="IPR046341">
    <property type="entry name" value="SET_dom_sf"/>
</dbReference>
<sequence length="521" mass="57704">MATERIFPWLWLFMASCESSKWYGYLQSLPAATVDLALFWGTEQSRLLFDAAAIADGIEASAWLQGTEVEKELRNSETGEYLLKEIDDYYDTVVLPLSEGLGLSTTIAGYYRAYSLVSSRAFLVDAYHGLAMVPIADAFDHANENHVHLESDFDVCVVCGALDECPHDSETWDASPRGSSSSPMTSRLGLLSSEIAPSTSADCPSRYDADNTCDMVSNIPVIADTEVFNTYGERLSNASLLVRYGFMIEGNEWDSVAWTLEDVSSSLSGFDECPLLQATMGDNVSSDFIPSWSAILQRWEPRDTWTDSNLVFCSDFLGVSEMQDSHSSAGRKPLQSPAAGEGSSAGSRPHFEDLEKMLSLNEDGKISHQLWVFCALAVLNQREGRRRLDVLEKVDALTRLAVAQLDVETQIFEDCDDMVSDSDDPDTEVRASASVDRGPRHPREQSPSKELLFQVGQTVERVCAYRLSKMQRAANMSCSQVAEALDDVPRCKPRTRLAMTQVINEMSLLETCISLWKQVAP</sequence>
<dbReference type="PANTHER" id="PTHR13271">
    <property type="entry name" value="UNCHARACTERIZED PUTATIVE METHYLTRANSFERASE"/>
    <property type="match status" value="1"/>
</dbReference>
<dbReference type="Proteomes" id="UP000030669">
    <property type="component" value="Unassembled WGS sequence"/>
</dbReference>
<dbReference type="HOGENOM" id="CLU_023001_0_0_1"/>
<dbReference type="EMBL" id="KB469300">
    <property type="protein sequence ID" value="EPQ56414.1"/>
    <property type="molecule type" value="Genomic_DNA"/>
</dbReference>